<protein>
    <recommendedName>
        <fullName evidence="4">Epidermal patterning factor-like protein</fullName>
    </recommendedName>
</protein>
<evidence type="ECO:0000256" key="1">
    <source>
        <dbReference type="SAM" id="SignalP"/>
    </source>
</evidence>
<evidence type="ECO:0000313" key="3">
    <source>
        <dbReference type="Proteomes" id="UP000007305"/>
    </source>
</evidence>
<dbReference type="Proteomes" id="UP000007305">
    <property type="component" value="Chromosome 5"/>
</dbReference>
<dbReference type="InParanoid" id="A0A804PNG3"/>
<keyword evidence="3" id="KW-1185">Reference proteome</keyword>
<feature type="chain" id="PRO_5036468407" description="Epidermal patterning factor-like protein" evidence="1">
    <location>
        <begin position="26"/>
        <end position="143"/>
    </location>
</feature>
<reference evidence="3" key="1">
    <citation type="journal article" date="2009" name="Science">
        <title>The B73 maize genome: complexity, diversity, and dynamics.</title>
        <authorList>
            <person name="Schnable P.S."/>
            <person name="Ware D."/>
            <person name="Fulton R.S."/>
            <person name="Stein J.C."/>
            <person name="Wei F."/>
            <person name="Pasternak S."/>
            <person name="Liang C."/>
            <person name="Zhang J."/>
            <person name="Fulton L."/>
            <person name="Graves T.A."/>
            <person name="Minx P."/>
            <person name="Reily A.D."/>
            <person name="Courtney L."/>
            <person name="Kruchowski S.S."/>
            <person name="Tomlinson C."/>
            <person name="Strong C."/>
            <person name="Delehaunty K."/>
            <person name="Fronick C."/>
            <person name="Courtney B."/>
            <person name="Rock S.M."/>
            <person name="Belter E."/>
            <person name="Du F."/>
            <person name="Kim K."/>
            <person name="Abbott R.M."/>
            <person name="Cotton M."/>
            <person name="Levy A."/>
            <person name="Marchetto P."/>
            <person name="Ochoa K."/>
            <person name="Jackson S.M."/>
            <person name="Gillam B."/>
            <person name="Chen W."/>
            <person name="Yan L."/>
            <person name="Higginbotham J."/>
            <person name="Cardenas M."/>
            <person name="Waligorski J."/>
            <person name="Applebaum E."/>
            <person name="Phelps L."/>
            <person name="Falcone J."/>
            <person name="Kanchi K."/>
            <person name="Thane T."/>
            <person name="Scimone A."/>
            <person name="Thane N."/>
            <person name="Henke J."/>
            <person name="Wang T."/>
            <person name="Ruppert J."/>
            <person name="Shah N."/>
            <person name="Rotter K."/>
            <person name="Hodges J."/>
            <person name="Ingenthron E."/>
            <person name="Cordes M."/>
            <person name="Kohlberg S."/>
            <person name="Sgro J."/>
            <person name="Delgado B."/>
            <person name="Mead K."/>
            <person name="Chinwalla A."/>
            <person name="Leonard S."/>
            <person name="Crouse K."/>
            <person name="Collura K."/>
            <person name="Kudrna D."/>
            <person name="Currie J."/>
            <person name="He R."/>
            <person name="Angelova A."/>
            <person name="Rajasekar S."/>
            <person name="Mueller T."/>
            <person name="Lomeli R."/>
            <person name="Scara G."/>
            <person name="Ko A."/>
            <person name="Delaney K."/>
            <person name="Wissotski M."/>
            <person name="Lopez G."/>
            <person name="Campos D."/>
            <person name="Braidotti M."/>
            <person name="Ashley E."/>
            <person name="Golser W."/>
            <person name="Kim H."/>
            <person name="Lee S."/>
            <person name="Lin J."/>
            <person name="Dujmic Z."/>
            <person name="Kim W."/>
            <person name="Talag J."/>
            <person name="Zuccolo A."/>
            <person name="Fan C."/>
            <person name="Sebastian A."/>
            <person name="Kramer M."/>
            <person name="Spiegel L."/>
            <person name="Nascimento L."/>
            <person name="Zutavern T."/>
            <person name="Miller B."/>
            <person name="Ambroise C."/>
            <person name="Muller S."/>
            <person name="Spooner W."/>
            <person name="Narechania A."/>
            <person name="Ren L."/>
            <person name="Wei S."/>
            <person name="Kumari S."/>
            <person name="Faga B."/>
            <person name="Levy M.J."/>
            <person name="McMahan L."/>
            <person name="Van Buren P."/>
            <person name="Vaughn M.W."/>
            <person name="Ying K."/>
            <person name="Yeh C.-T."/>
            <person name="Emrich S.J."/>
            <person name="Jia Y."/>
            <person name="Kalyanaraman A."/>
            <person name="Hsia A.-P."/>
            <person name="Barbazuk W.B."/>
            <person name="Baucom R.S."/>
            <person name="Brutnell T.P."/>
            <person name="Carpita N.C."/>
            <person name="Chaparro C."/>
            <person name="Chia J.-M."/>
            <person name="Deragon J.-M."/>
            <person name="Estill J.C."/>
            <person name="Fu Y."/>
            <person name="Jeddeloh J.A."/>
            <person name="Han Y."/>
            <person name="Lee H."/>
            <person name="Li P."/>
            <person name="Lisch D.R."/>
            <person name="Liu S."/>
            <person name="Liu Z."/>
            <person name="Nagel D.H."/>
            <person name="McCann M.C."/>
            <person name="SanMiguel P."/>
            <person name="Myers A.M."/>
            <person name="Nettleton D."/>
            <person name="Nguyen J."/>
            <person name="Penning B.W."/>
            <person name="Ponnala L."/>
            <person name="Schneider K.L."/>
            <person name="Schwartz D.C."/>
            <person name="Sharma A."/>
            <person name="Soderlund C."/>
            <person name="Springer N.M."/>
            <person name="Sun Q."/>
            <person name="Wang H."/>
            <person name="Waterman M."/>
            <person name="Westerman R."/>
            <person name="Wolfgruber T.K."/>
            <person name="Yang L."/>
            <person name="Yu Y."/>
            <person name="Zhang L."/>
            <person name="Zhou S."/>
            <person name="Zhu Q."/>
            <person name="Bennetzen J.L."/>
            <person name="Dawe R.K."/>
            <person name="Jiang J."/>
            <person name="Jiang N."/>
            <person name="Presting G.G."/>
            <person name="Wessler S.R."/>
            <person name="Aluru S."/>
            <person name="Martienssen R.A."/>
            <person name="Clifton S.W."/>
            <person name="McCombie W.R."/>
            <person name="Wing R.A."/>
            <person name="Wilson R.K."/>
        </authorList>
    </citation>
    <scope>NUCLEOTIDE SEQUENCE [LARGE SCALE GENOMIC DNA]</scope>
    <source>
        <strain evidence="3">cv. B73</strain>
    </source>
</reference>
<feature type="signal peptide" evidence="1">
    <location>
        <begin position="1"/>
        <end position="25"/>
    </location>
</feature>
<dbReference type="AlphaFoldDB" id="A0A804PNG3"/>
<proteinExistence type="predicted"/>
<reference evidence="2" key="2">
    <citation type="submission" date="2019-07" db="EMBL/GenBank/DDBJ databases">
        <authorList>
            <person name="Seetharam A."/>
            <person name="Woodhouse M."/>
            <person name="Cannon E."/>
        </authorList>
    </citation>
    <scope>NUCLEOTIDE SEQUENCE [LARGE SCALE GENOMIC DNA]</scope>
    <source>
        <strain evidence="2">cv. B73</strain>
    </source>
</reference>
<sequence length="143" mass="15175">MAVSSPRRALIAAVSLCFLLGAASSVRTATFSPSQQQNLAEDKSRLGSTPPSCRNRCSACNPCMPVQDIVLEIDKVARLIKEAMDGEKGQGMKAKATVRKENAVAAAEGGGTSSVWSSSCSKQMFLQPQANSLNTNEHMETKV</sequence>
<evidence type="ECO:0008006" key="4">
    <source>
        <dbReference type="Google" id="ProtNLM"/>
    </source>
</evidence>
<accession>A0A804PNG3</accession>
<organism evidence="2 3">
    <name type="scientific">Zea mays</name>
    <name type="common">Maize</name>
    <dbReference type="NCBI Taxonomy" id="4577"/>
    <lineage>
        <taxon>Eukaryota</taxon>
        <taxon>Viridiplantae</taxon>
        <taxon>Streptophyta</taxon>
        <taxon>Embryophyta</taxon>
        <taxon>Tracheophyta</taxon>
        <taxon>Spermatophyta</taxon>
        <taxon>Magnoliopsida</taxon>
        <taxon>Liliopsida</taxon>
        <taxon>Poales</taxon>
        <taxon>Poaceae</taxon>
        <taxon>PACMAD clade</taxon>
        <taxon>Panicoideae</taxon>
        <taxon>Andropogonodae</taxon>
        <taxon>Andropogoneae</taxon>
        <taxon>Tripsacinae</taxon>
        <taxon>Zea</taxon>
    </lineage>
</organism>
<reference evidence="2" key="3">
    <citation type="submission" date="2021-05" db="UniProtKB">
        <authorList>
            <consortium name="EnsemblPlants"/>
        </authorList>
    </citation>
    <scope>IDENTIFICATION</scope>
    <source>
        <strain evidence="2">cv. B73</strain>
    </source>
</reference>
<evidence type="ECO:0000313" key="2">
    <source>
        <dbReference type="EnsemblPlants" id="Zm00001eb255380_P001"/>
    </source>
</evidence>
<name>A0A804PNG3_MAIZE</name>
<dbReference type="Pfam" id="PF17181">
    <property type="entry name" value="EPF"/>
    <property type="match status" value="1"/>
</dbReference>
<keyword evidence="1" id="KW-0732">Signal</keyword>
<dbReference type="EnsemblPlants" id="Zm00001eb255380_T001">
    <property type="protein sequence ID" value="Zm00001eb255380_P001"/>
    <property type="gene ID" value="Zm00001eb255380"/>
</dbReference>
<dbReference type="Gene3D" id="3.40.50.2000">
    <property type="entry name" value="Glycogen Phosphorylase B"/>
    <property type="match status" value="1"/>
</dbReference>
<dbReference type="Gramene" id="Zm00001eb255380_T001">
    <property type="protein sequence ID" value="Zm00001eb255380_P001"/>
    <property type="gene ID" value="Zm00001eb255380"/>
</dbReference>
<dbReference type="FunCoup" id="A0A804PNG3">
    <property type="interactions" value="735"/>
</dbReference>